<sequence length="457" mass="50740">MRISLLLLAAVSITGAQASWFGTDTPQYSSWSAEELQQWLQAHDIDIPAAYQNSQSALSDLVKSHWGTYSTWTADRYASAQKYFADTKVESWDESRLREFLLDQGVVKPSGSREQLVLLAKQRYAGFQNAASSLSASASSTVYGGKASDASRSIASATSVVGGAAAQASKDVARALDDSKDYVYSSWDNNRLRDYLEEKGVLTTKAEKKRGELLALMHKAYASATDPVWHVWSDSYLHEWLVAHGVIRSDYEKNRDALQAKMAQYYYGPRDAVYDAWSDSQLKEWLVAHDVVKPDSQIKREKLIKLVHDNYANAKDTAYSAWSDSDMRAYLIDNGYLRSDAQVRRDALVDLMHKHYTAASDRVSAYLTWPDARLRAYLRQRGLPESALPTGRPGLLQETRVRWVQAEGVLERLRGAVGGGVGAAEEKIGRVLEMLGGHAEAGGKAVKEKGEGIKNEL</sequence>
<evidence type="ECO:0000313" key="3">
    <source>
        <dbReference type="Proteomes" id="UP000053263"/>
    </source>
</evidence>
<dbReference type="AlphaFoldDB" id="A0A0C9T2W3"/>
<dbReference type="OrthoDB" id="2527403at2759"/>
<proteinExistence type="predicted"/>
<evidence type="ECO:0000256" key="1">
    <source>
        <dbReference type="SAM" id="SignalP"/>
    </source>
</evidence>
<feature type="signal peptide" evidence="1">
    <location>
        <begin position="1"/>
        <end position="18"/>
    </location>
</feature>
<dbReference type="EMBL" id="KN832575">
    <property type="protein sequence ID" value="KII83599.1"/>
    <property type="molecule type" value="Genomic_DNA"/>
</dbReference>
<organism evidence="2 3">
    <name type="scientific">Plicaturopsis crispa FD-325 SS-3</name>
    <dbReference type="NCBI Taxonomy" id="944288"/>
    <lineage>
        <taxon>Eukaryota</taxon>
        <taxon>Fungi</taxon>
        <taxon>Dikarya</taxon>
        <taxon>Basidiomycota</taxon>
        <taxon>Agaricomycotina</taxon>
        <taxon>Agaricomycetes</taxon>
        <taxon>Agaricomycetidae</taxon>
        <taxon>Amylocorticiales</taxon>
        <taxon>Amylocorticiaceae</taxon>
        <taxon>Plicatura</taxon>
        <taxon>Plicaturopsis crispa</taxon>
    </lineage>
</organism>
<feature type="chain" id="PRO_5002203257" evidence="1">
    <location>
        <begin position="19"/>
        <end position="457"/>
    </location>
</feature>
<keyword evidence="3" id="KW-1185">Reference proteome</keyword>
<dbReference type="Proteomes" id="UP000053263">
    <property type="component" value="Unassembled WGS sequence"/>
</dbReference>
<name>A0A0C9T2W3_PLICR</name>
<dbReference type="HOGENOM" id="CLU_022672_2_0_1"/>
<accession>A0A0C9T2W3</accession>
<dbReference type="InterPro" id="IPR018803">
    <property type="entry name" value="Ish1/Msc1-like"/>
</dbReference>
<reference evidence="2 3" key="1">
    <citation type="submission" date="2014-06" db="EMBL/GenBank/DDBJ databases">
        <title>Evolutionary Origins and Diversification of the Mycorrhizal Mutualists.</title>
        <authorList>
            <consortium name="DOE Joint Genome Institute"/>
            <consortium name="Mycorrhizal Genomics Consortium"/>
            <person name="Kohler A."/>
            <person name="Kuo A."/>
            <person name="Nagy L.G."/>
            <person name="Floudas D."/>
            <person name="Copeland A."/>
            <person name="Barry K.W."/>
            <person name="Cichocki N."/>
            <person name="Veneault-Fourrey C."/>
            <person name="LaButti K."/>
            <person name="Lindquist E.A."/>
            <person name="Lipzen A."/>
            <person name="Lundell T."/>
            <person name="Morin E."/>
            <person name="Murat C."/>
            <person name="Riley R."/>
            <person name="Ohm R."/>
            <person name="Sun H."/>
            <person name="Tunlid A."/>
            <person name="Henrissat B."/>
            <person name="Grigoriev I.V."/>
            <person name="Hibbett D.S."/>
            <person name="Martin F."/>
        </authorList>
    </citation>
    <scope>NUCLEOTIDE SEQUENCE [LARGE SCALE GENOMIC DNA]</scope>
    <source>
        <strain evidence="2 3">FD-325 SS-3</strain>
    </source>
</reference>
<keyword evidence="1" id="KW-0732">Signal</keyword>
<gene>
    <name evidence="2" type="ORF">PLICRDRAFT_47061</name>
</gene>
<dbReference type="Pfam" id="PF10281">
    <property type="entry name" value="Ish1"/>
    <property type="match status" value="5"/>
</dbReference>
<protein>
    <submittedName>
        <fullName evidence="2">Unplaced genomic scaffold PLICRscaffold_22, whole genome shotgun sequence</fullName>
    </submittedName>
</protein>
<evidence type="ECO:0000313" key="2">
    <source>
        <dbReference type="EMBL" id="KII83599.1"/>
    </source>
</evidence>